<reference evidence="1 2" key="1">
    <citation type="submission" date="2016-07" db="EMBL/GenBank/DDBJ databases">
        <title>Multiple horizontal gene transfer events from other fungi enriched the ability of initially mycotrophic Trichoderma (Ascomycota) to feed on dead plant biomass.</title>
        <authorList>
            <consortium name="DOE Joint Genome Institute"/>
            <person name="Aerts A."/>
            <person name="Atanasova L."/>
            <person name="Chenthamara K."/>
            <person name="Zhang J."/>
            <person name="Grujic M."/>
            <person name="Henrissat B."/>
            <person name="Kuo A."/>
            <person name="Salamov A."/>
            <person name="Lipzen A."/>
            <person name="Labutti K."/>
            <person name="Barry K."/>
            <person name="Miao Y."/>
            <person name="Rahimi M.J."/>
            <person name="Shen Q."/>
            <person name="Grigoriev I.V."/>
            <person name="Kubicek C.P."/>
            <person name="Druzhinina I.S."/>
        </authorList>
    </citation>
    <scope>NUCLEOTIDE SEQUENCE [LARGE SCALE GENOMIC DNA]</scope>
    <source>
        <strain evidence="1 2">CBS 433.97</strain>
    </source>
</reference>
<dbReference type="Proteomes" id="UP000240493">
    <property type="component" value="Unassembled WGS sequence"/>
</dbReference>
<gene>
    <name evidence="1" type="ORF">M441DRAFT_86621</name>
</gene>
<protein>
    <submittedName>
        <fullName evidence="1">Uncharacterized protein</fullName>
    </submittedName>
</protein>
<keyword evidence="2" id="KW-1185">Reference proteome</keyword>
<dbReference type="AlphaFoldDB" id="A0A2T3ZL25"/>
<proteinExistence type="predicted"/>
<accession>A0A2T3ZL25</accession>
<name>A0A2T3ZL25_TRIA4</name>
<dbReference type="EMBL" id="KZ679257">
    <property type="protein sequence ID" value="PTB45505.1"/>
    <property type="molecule type" value="Genomic_DNA"/>
</dbReference>
<organism evidence="1 2">
    <name type="scientific">Trichoderma asperellum (strain ATCC 204424 / CBS 433.97 / NBRC 101777)</name>
    <dbReference type="NCBI Taxonomy" id="1042311"/>
    <lineage>
        <taxon>Eukaryota</taxon>
        <taxon>Fungi</taxon>
        <taxon>Dikarya</taxon>
        <taxon>Ascomycota</taxon>
        <taxon>Pezizomycotina</taxon>
        <taxon>Sordariomycetes</taxon>
        <taxon>Hypocreomycetidae</taxon>
        <taxon>Hypocreales</taxon>
        <taxon>Hypocreaceae</taxon>
        <taxon>Trichoderma</taxon>
    </lineage>
</organism>
<evidence type="ECO:0000313" key="1">
    <source>
        <dbReference type="EMBL" id="PTB45505.1"/>
    </source>
</evidence>
<evidence type="ECO:0000313" key="2">
    <source>
        <dbReference type="Proteomes" id="UP000240493"/>
    </source>
</evidence>
<sequence>MAYSCYRGRGERKPRGCYYVILQRGMVQYYCNRFPCHNECNRKGWVLCLASLFAATYATVSLSSSNESDALPGSFAEEQMTLCFCLLIPRNPAAMPGTYVYEPFARSIRPLSMPVKKRTNLPTWEILHGGRVVEKPPLSARPDWSRLWRWRCETWAFSLQADKGRYIVKSALTKLLSRSAIGGERRKCYPLHSFYSLSLTFGPLR</sequence>